<dbReference type="RefSeq" id="WP_144258301.1">
    <property type="nucleotide sequence ID" value="NZ_CP041636.1"/>
</dbReference>
<keyword evidence="1" id="KW-0969">Cilium</keyword>
<proteinExistence type="predicted"/>
<keyword evidence="1" id="KW-0282">Flagellum</keyword>
<dbReference type="AlphaFoldDB" id="A0A516H6F8"/>
<protein>
    <submittedName>
        <fullName evidence="1">Flagellar biosynthesis regulator FlaF</fullName>
    </submittedName>
</protein>
<name>A0A516H6F8_9PROT</name>
<gene>
    <name evidence="1" type="primary">flaF</name>
    <name evidence="1" type="ORF">FNB15_19385</name>
</gene>
<dbReference type="EMBL" id="CP041636">
    <property type="protein sequence ID" value="QDO99305.1"/>
    <property type="molecule type" value="Genomic_DNA"/>
</dbReference>
<keyword evidence="1" id="KW-0966">Cell projection</keyword>
<dbReference type="InterPro" id="IPR010845">
    <property type="entry name" value="FlaF"/>
</dbReference>
<accession>A0A516H6F8</accession>
<dbReference type="OrthoDB" id="9808944at2"/>
<dbReference type="Proteomes" id="UP000317496">
    <property type="component" value="Chromosome"/>
</dbReference>
<dbReference type="NCBIfam" id="NF009435">
    <property type="entry name" value="PRK12794.1"/>
    <property type="match status" value="1"/>
</dbReference>
<dbReference type="Pfam" id="PF07309">
    <property type="entry name" value="FlaF"/>
    <property type="match status" value="1"/>
</dbReference>
<sequence length="120" mass="13609">MSGRNPYLTAQNALESPRQLEYRLFSSVTRALMDIRPLMQSKHPADVAKIASATAWNRDVWNHLMPEVLDENNPLPKETKVSLINICLFVNKHTERISQGQATDVGPLIDINRNIMDGLR</sequence>
<evidence type="ECO:0000313" key="1">
    <source>
        <dbReference type="EMBL" id="QDO99305.1"/>
    </source>
</evidence>
<reference evidence="1 2" key="1">
    <citation type="submission" date="2019-07" db="EMBL/GenBank/DDBJ databases">
        <title>Genome sequencing for Ferrovibrio sp. K5.</title>
        <authorList>
            <person name="Park S.-J."/>
        </authorList>
    </citation>
    <scope>NUCLEOTIDE SEQUENCE [LARGE SCALE GENOMIC DNA]</scope>
    <source>
        <strain evidence="1 2">K5</strain>
    </source>
</reference>
<keyword evidence="2" id="KW-1185">Reference proteome</keyword>
<evidence type="ECO:0000313" key="2">
    <source>
        <dbReference type="Proteomes" id="UP000317496"/>
    </source>
</evidence>
<dbReference type="GO" id="GO:0044781">
    <property type="term" value="P:bacterial-type flagellum organization"/>
    <property type="evidence" value="ECO:0007669"/>
    <property type="project" value="InterPro"/>
</dbReference>
<organism evidence="1 2">
    <name type="scientific">Ferrovibrio terrae</name>
    <dbReference type="NCBI Taxonomy" id="2594003"/>
    <lineage>
        <taxon>Bacteria</taxon>
        <taxon>Pseudomonadati</taxon>
        <taxon>Pseudomonadota</taxon>
        <taxon>Alphaproteobacteria</taxon>
        <taxon>Rhodospirillales</taxon>
        <taxon>Rhodospirillaceae</taxon>
        <taxon>Ferrovibrio</taxon>
    </lineage>
</organism>
<dbReference type="KEGG" id="fer:FNB15_19385"/>